<protein>
    <recommendedName>
        <fullName evidence="8">NADH dehydrogenase subunit 6</fullName>
    </recommendedName>
</protein>
<dbReference type="PANTHER" id="PTHR20516:SF2">
    <property type="entry name" value="TRANSMEMBRANE PROTEIN 114"/>
    <property type="match status" value="1"/>
</dbReference>
<dbReference type="GO" id="GO:0016324">
    <property type="term" value="C:apical plasma membrane"/>
    <property type="evidence" value="ECO:0007669"/>
    <property type="project" value="TreeGrafter"/>
</dbReference>
<comment type="caution">
    <text evidence="6">The sequence shown here is derived from an EMBL/GenBank/DDBJ whole genome shotgun (WGS) entry which is preliminary data.</text>
</comment>
<keyword evidence="7" id="KW-1185">Reference proteome</keyword>
<evidence type="ECO:0000313" key="6">
    <source>
        <dbReference type="EMBL" id="KAG5279381.1"/>
    </source>
</evidence>
<comment type="subcellular location">
    <subcellularLocation>
        <location evidence="1">Membrane</location>
        <topology evidence="1">Multi-pass membrane protein</topology>
    </subcellularLocation>
</comment>
<proteinExistence type="predicted"/>
<organism evidence="6 7">
    <name type="scientific">Alosa alosa</name>
    <name type="common">allis shad</name>
    <dbReference type="NCBI Taxonomy" id="278164"/>
    <lineage>
        <taxon>Eukaryota</taxon>
        <taxon>Metazoa</taxon>
        <taxon>Chordata</taxon>
        <taxon>Craniata</taxon>
        <taxon>Vertebrata</taxon>
        <taxon>Euteleostomi</taxon>
        <taxon>Actinopterygii</taxon>
        <taxon>Neopterygii</taxon>
        <taxon>Teleostei</taxon>
        <taxon>Clupei</taxon>
        <taxon>Clupeiformes</taxon>
        <taxon>Clupeoidei</taxon>
        <taxon>Clupeidae</taxon>
        <taxon>Alosa</taxon>
    </lineage>
</organism>
<dbReference type="InterPro" id="IPR039951">
    <property type="entry name" value="TMEM114/TMEM235"/>
</dbReference>
<keyword evidence="3 5" id="KW-1133">Transmembrane helix</keyword>
<dbReference type="Gene3D" id="1.20.140.150">
    <property type="match status" value="1"/>
</dbReference>
<evidence type="ECO:0000256" key="2">
    <source>
        <dbReference type="ARBA" id="ARBA00022692"/>
    </source>
</evidence>
<evidence type="ECO:0000313" key="7">
    <source>
        <dbReference type="Proteomes" id="UP000823561"/>
    </source>
</evidence>
<accession>A0AAV6H0U4</accession>
<evidence type="ECO:0000256" key="4">
    <source>
        <dbReference type="ARBA" id="ARBA00023136"/>
    </source>
</evidence>
<evidence type="ECO:0008006" key="8">
    <source>
        <dbReference type="Google" id="ProtNLM"/>
    </source>
</evidence>
<reference evidence="6" key="1">
    <citation type="submission" date="2020-10" db="EMBL/GenBank/DDBJ databases">
        <title>Chromosome-scale genome assembly of the Allis shad, Alosa alosa.</title>
        <authorList>
            <person name="Margot Z."/>
            <person name="Christophe K."/>
            <person name="Cabau C."/>
            <person name="Louis A."/>
            <person name="Berthelot C."/>
            <person name="Parey E."/>
            <person name="Roest Crollius H."/>
            <person name="Montfort J."/>
            <person name="Robinson-Rechavi M."/>
            <person name="Bucao C."/>
            <person name="Bouchez O."/>
            <person name="Gislard M."/>
            <person name="Lluch J."/>
            <person name="Milhes M."/>
            <person name="Lampietro C."/>
            <person name="Lopez Roques C."/>
            <person name="Donnadieu C."/>
            <person name="Braasch I."/>
            <person name="Desvignes T."/>
            <person name="Postlethwait J."/>
            <person name="Bobe J."/>
            <person name="Guiguen Y."/>
        </authorList>
    </citation>
    <scope>NUCLEOTIDE SEQUENCE</scope>
    <source>
        <strain evidence="6">M-15738</strain>
        <tissue evidence="6">Blood</tissue>
    </source>
</reference>
<gene>
    <name evidence="6" type="ORF">AALO_G00077180</name>
</gene>
<feature type="transmembrane region" description="Helical" evidence="5">
    <location>
        <begin position="42"/>
        <end position="66"/>
    </location>
</feature>
<evidence type="ECO:0000256" key="3">
    <source>
        <dbReference type="ARBA" id="ARBA00022989"/>
    </source>
</evidence>
<keyword evidence="2 5" id="KW-0812">Transmembrane</keyword>
<dbReference type="EMBL" id="JADWDJ010000006">
    <property type="protein sequence ID" value="KAG5279381.1"/>
    <property type="molecule type" value="Genomic_DNA"/>
</dbReference>
<sequence length="134" mass="14317">MDLHVTFLVLLPLSVIIMMVSAVLGIVNLLARAQWLLVVTGILLMFGALVTMCGVCVYVAYCAAAYREAIRLLLSTGADGSKSLEDGIDIRFGWSLALACVSLVGEALTGVAFLATAWMLSHQRTGEDQGIEIK</sequence>
<dbReference type="Proteomes" id="UP000823561">
    <property type="component" value="Chromosome 6"/>
</dbReference>
<evidence type="ECO:0000256" key="1">
    <source>
        <dbReference type="ARBA" id="ARBA00004141"/>
    </source>
</evidence>
<dbReference type="InterPro" id="IPR004031">
    <property type="entry name" value="PMP22/EMP/MP20/Claudin"/>
</dbReference>
<dbReference type="AlphaFoldDB" id="A0AAV6H0U4"/>
<evidence type="ECO:0000256" key="5">
    <source>
        <dbReference type="SAM" id="Phobius"/>
    </source>
</evidence>
<feature type="transmembrane region" description="Helical" evidence="5">
    <location>
        <begin position="6"/>
        <end position="30"/>
    </location>
</feature>
<dbReference type="PANTHER" id="PTHR20516">
    <property type="entry name" value="TRANSMEMBRANE PROTEIN 114/235 FAMILY MEMBER"/>
    <property type="match status" value="1"/>
</dbReference>
<dbReference type="Pfam" id="PF13903">
    <property type="entry name" value="Claudin_2"/>
    <property type="match status" value="1"/>
</dbReference>
<keyword evidence="4 5" id="KW-0472">Membrane</keyword>
<feature type="transmembrane region" description="Helical" evidence="5">
    <location>
        <begin position="92"/>
        <end position="115"/>
    </location>
</feature>
<name>A0AAV6H0U4_9TELE</name>